<dbReference type="EMBL" id="CAJVCH010569976">
    <property type="protein sequence ID" value="CAG7833686.1"/>
    <property type="molecule type" value="Genomic_DNA"/>
</dbReference>
<proteinExistence type="predicted"/>
<feature type="transmembrane region" description="Helical" evidence="1">
    <location>
        <begin position="184"/>
        <end position="204"/>
    </location>
</feature>
<gene>
    <name evidence="2" type="ORF">AFUS01_LOCUS43279</name>
</gene>
<accession>A0A8J2Q4S8</accession>
<dbReference type="AlphaFoldDB" id="A0A8J2Q4S8"/>
<feature type="transmembrane region" description="Helical" evidence="1">
    <location>
        <begin position="155"/>
        <end position="172"/>
    </location>
</feature>
<evidence type="ECO:0000256" key="1">
    <source>
        <dbReference type="SAM" id="Phobius"/>
    </source>
</evidence>
<protein>
    <submittedName>
        <fullName evidence="2">Uncharacterized protein</fullName>
    </submittedName>
</protein>
<name>A0A8J2Q4S8_9HEXA</name>
<evidence type="ECO:0000313" key="2">
    <source>
        <dbReference type="EMBL" id="CAG7833686.1"/>
    </source>
</evidence>
<evidence type="ECO:0000313" key="3">
    <source>
        <dbReference type="Proteomes" id="UP000708208"/>
    </source>
</evidence>
<sequence>MGQSSDTAPTRFYGSSCSFNRWMSSRPLSVSRSPIVRSTQNCTIASTSNPRPMPTRDRNEISWELSIMDKVNMKNKSFGCFGWKTWAWGIGWLQTVGCLCAIVLLAVHLNHNNSQDSIFFALVTVQLVLVFCFFTMGIVLIRAASTENTCLAQSWMDSSIIILVLWVVVTLAKCFKSTGRMDISLNFAVLITTTVFFMLSINIVNKFKKEMSNLQGPLPDPVLLPQILIMDNSFPSPLLLNKP</sequence>
<comment type="caution">
    <text evidence="2">The sequence shown here is derived from an EMBL/GenBank/DDBJ whole genome shotgun (WGS) entry which is preliminary data.</text>
</comment>
<keyword evidence="1" id="KW-0812">Transmembrane</keyword>
<keyword evidence="3" id="KW-1185">Reference proteome</keyword>
<keyword evidence="1" id="KW-1133">Transmembrane helix</keyword>
<dbReference type="Proteomes" id="UP000708208">
    <property type="component" value="Unassembled WGS sequence"/>
</dbReference>
<feature type="transmembrane region" description="Helical" evidence="1">
    <location>
        <begin position="119"/>
        <end position="143"/>
    </location>
</feature>
<feature type="transmembrane region" description="Helical" evidence="1">
    <location>
        <begin position="86"/>
        <end position="107"/>
    </location>
</feature>
<reference evidence="2" key="1">
    <citation type="submission" date="2021-06" db="EMBL/GenBank/DDBJ databases">
        <authorList>
            <person name="Hodson N. C."/>
            <person name="Mongue J. A."/>
            <person name="Jaron S. K."/>
        </authorList>
    </citation>
    <scope>NUCLEOTIDE SEQUENCE</scope>
</reference>
<organism evidence="2 3">
    <name type="scientific">Allacma fusca</name>
    <dbReference type="NCBI Taxonomy" id="39272"/>
    <lineage>
        <taxon>Eukaryota</taxon>
        <taxon>Metazoa</taxon>
        <taxon>Ecdysozoa</taxon>
        <taxon>Arthropoda</taxon>
        <taxon>Hexapoda</taxon>
        <taxon>Collembola</taxon>
        <taxon>Symphypleona</taxon>
        <taxon>Sminthuridae</taxon>
        <taxon>Allacma</taxon>
    </lineage>
</organism>
<keyword evidence="1" id="KW-0472">Membrane</keyword>